<dbReference type="GO" id="GO:0005524">
    <property type="term" value="F:ATP binding"/>
    <property type="evidence" value="ECO:0007669"/>
    <property type="project" value="UniProtKB-UniRule"/>
</dbReference>
<keyword evidence="9" id="KW-1185">Reference proteome</keyword>
<evidence type="ECO:0000256" key="4">
    <source>
        <dbReference type="ARBA" id="ARBA00048819"/>
    </source>
</evidence>
<sequence>MHRGSGDEAPPYAASWSADDAIEYIATTCLTPGVPGTVGVELEWFVHDARDPYARVDPARVTAALPAEGELAGALSREPGGQVELSSAPAPSLRGAVATAAADMAGLRARLGAAGLRLSGGGADPYRPPVRVRDAPRYVAMESYFDRAGPHGRTMMCGTASVQVCLDAGLPGAGPAGMARRWRLAHAIGPVLVGAFASSPCHAGRPTGWKSTRQAVWARLDPRRTSPPAGSDPAEAWARYALDAPVMCVRGPAPWQVPLGLTLRDWLAGAGPRPVTREDVDYHLTTLFPPVRPHGWLELRMVDAQHGDDGWLVPLAVATALVEDPAAADLALAATECWDPFEPGPWRRAAALGLSDPTIAAAAATCFAAALDALDRMNAPAAVRTAVERFTDAYVSRGRCPADDPERLSHHTPRSEIREPIRTEAGT</sequence>
<comment type="function">
    <text evidence="5">Catalyzes the synthesis of gamma-glutamylcysteine (gamma-GC). This compound is used as substrate for the biosynthesis of the low-molecular thiol compound ergothioneine.</text>
</comment>
<comment type="pathway">
    <text evidence="5">Amino-acid biosynthesis; ergothioneine biosynthesis.</text>
</comment>
<evidence type="ECO:0000256" key="1">
    <source>
        <dbReference type="ARBA" id="ARBA00022598"/>
    </source>
</evidence>
<dbReference type="GO" id="GO:0052699">
    <property type="term" value="P:ergothioneine biosynthetic process"/>
    <property type="evidence" value="ECO:0007669"/>
    <property type="project" value="UniProtKB-UniRule"/>
</dbReference>
<accession>A0A8J3LRL7</accession>
<dbReference type="NCBIfam" id="TIGR03444">
    <property type="entry name" value="EgtA_Cys_ligase"/>
    <property type="match status" value="1"/>
</dbReference>
<keyword evidence="1 5" id="KW-0436">Ligase</keyword>
<comment type="catalytic activity">
    <reaction evidence="4 5 6">
        <text>L-cysteine + L-glutamate + ATP = gamma-L-glutamyl-L-cysteine + ADP + phosphate + H(+)</text>
        <dbReference type="Rhea" id="RHEA:13285"/>
        <dbReference type="ChEBI" id="CHEBI:15378"/>
        <dbReference type="ChEBI" id="CHEBI:29985"/>
        <dbReference type="ChEBI" id="CHEBI:30616"/>
        <dbReference type="ChEBI" id="CHEBI:35235"/>
        <dbReference type="ChEBI" id="CHEBI:43474"/>
        <dbReference type="ChEBI" id="CHEBI:58173"/>
        <dbReference type="ChEBI" id="CHEBI:456216"/>
        <dbReference type="EC" id="6.3.2.2"/>
    </reaction>
</comment>
<proteinExistence type="inferred from homology"/>
<dbReference type="PANTHER" id="PTHR34378">
    <property type="entry name" value="GLUTAMATE--CYSTEINE LIGASE, CHLOROPLASTIC"/>
    <property type="match status" value="1"/>
</dbReference>
<evidence type="ECO:0000256" key="3">
    <source>
        <dbReference type="ARBA" id="ARBA00022840"/>
    </source>
</evidence>
<dbReference type="HAMAP" id="MF_02034">
    <property type="entry name" value="EgtA"/>
    <property type="match status" value="1"/>
</dbReference>
<organism evidence="8 9">
    <name type="scientific">Planotetraspora kaengkrachanensis</name>
    <dbReference type="NCBI Taxonomy" id="575193"/>
    <lineage>
        <taxon>Bacteria</taxon>
        <taxon>Bacillati</taxon>
        <taxon>Actinomycetota</taxon>
        <taxon>Actinomycetes</taxon>
        <taxon>Streptosporangiales</taxon>
        <taxon>Streptosporangiaceae</taxon>
        <taxon>Planotetraspora</taxon>
    </lineage>
</organism>
<dbReference type="RefSeq" id="WP_203881430.1">
    <property type="nucleotide sequence ID" value="NZ_BAABHH010000003.1"/>
</dbReference>
<evidence type="ECO:0000256" key="2">
    <source>
        <dbReference type="ARBA" id="ARBA00022741"/>
    </source>
</evidence>
<dbReference type="InterPro" id="IPR014746">
    <property type="entry name" value="Gln_synth/guanido_kin_cat_dom"/>
</dbReference>
<protein>
    <recommendedName>
        <fullName evidence="5">Glutamate--cysteine ligase EgtA</fullName>
        <ecNumber evidence="5">6.3.2.2</ecNumber>
    </recommendedName>
    <alternativeName>
        <fullName evidence="5">Gamma-glutamylcysteine synthase</fullName>
        <shortName evidence="5">GCS</shortName>
        <shortName evidence="5">Gamma-ECS</shortName>
    </alternativeName>
</protein>
<evidence type="ECO:0000313" key="8">
    <source>
        <dbReference type="EMBL" id="GIG77918.1"/>
    </source>
</evidence>
<dbReference type="UniPathway" id="UPA01014"/>
<comment type="similarity">
    <text evidence="5 6">Belongs to the glutamate--cysteine ligase type 2 family. EgtA subfamily.</text>
</comment>
<dbReference type="PANTHER" id="PTHR34378:SF1">
    <property type="entry name" value="GLUTAMATE--CYSTEINE LIGASE, CHLOROPLASTIC"/>
    <property type="match status" value="1"/>
</dbReference>
<evidence type="ECO:0000256" key="7">
    <source>
        <dbReference type="SAM" id="MobiDB-lite"/>
    </source>
</evidence>
<dbReference type="InterPro" id="IPR035434">
    <property type="entry name" value="GCL_bact_plant"/>
</dbReference>
<dbReference type="GO" id="GO:0004357">
    <property type="term" value="F:glutamate-cysteine ligase activity"/>
    <property type="evidence" value="ECO:0007669"/>
    <property type="project" value="UniProtKB-UniRule"/>
</dbReference>
<dbReference type="AlphaFoldDB" id="A0A8J3LRL7"/>
<dbReference type="Gene3D" id="3.30.590.20">
    <property type="match status" value="1"/>
</dbReference>
<dbReference type="GO" id="GO:0006750">
    <property type="term" value="P:glutathione biosynthetic process"/>
    <property type="evidence" value="ECO:0007669"/>
    <property type="project" value="UniProtKB-UniRule"/>
</dbReference>
<keyword evidence="2 5" id="KW-0547">Nucleotide-binding</keyword>
<dbReference type="Pfam" id="PF04107">
    <property type="entry name" value="GCS2"/>
    <property type="match status" value="1"/>
</dbReference>
<reference evidence="8 9" key="1">
    <citation type="submission" date="2021-01" db="EMBL/GenBank/DDBJ databases">
        <title>Whole genome shotgun sequence of Planotetraspora kaengkrachanensis NBRC 104272.</title>
        <authorList>
            <person name="Komaki H."/>
            <person name="Tamura T."/>
        </authorList>
    </citation>
    <scope>NUCLEOTIDE SEQUENCE [LARGE SCALE GENOMIC DNA]</scope>
    <source>
        <strain evidence="8 9">NBRC 104272</strain>
    </source>
</reference>
<dbReference type="Proteomes" id="UP000630097">
    <property type="component" value="Unassembled WGS sequence"/>
</dbReference>
<dbReference type="InterPro" id="IPR017809">
    <property type="entry name" value="EgtA_Actinobacteria"/>
</dbReference>
<feature type="region of interest" description="Disordered" evidence="7">
    <location>
        <begin position="401"/>
        <end position="427"/>
    </location>
</feature>
<name>A0A8J3LRL7_9ACTN</name>
<dbReference type="InterPro" id="IPR006336">
    <property type="entry name" value="GCS2"/>
</dbReference>
<evidence type="ECO:0000256" key="5">
    <source>
        <dbReference type="HAMAP-Rule" id="MF_02034"/>
    </source>
</evidence>
<keyword evidence="3 5" id="KW-0067">ATP-binding</keyword>
<dbReference type="EC" id="6.3.2.2" evidence="5"/>
<gene>
    <name evidence="8" type="primary">egtA_1</name>
    <name evidence="5" type="synonym">egtA</name>
    <name evidence="8" type="ORF">Pka01_10450</name>
</gene>
<dbReference type="EMBL" id="BONV01000003">
    <property type="protein sequence ID" value="GIG77918.1"/>
    <property type="molecule type" value="Genomic_DNA"/>
</dbReference>
<comment type="caution">
    <text evidence="8">The sequence shown here is derived from an EMBL/GenBank/DDBJ whole genome shotgun (WGS) entry which is preliminary data.</text>
</comment>
<dbReference type="SUPFAM" id="SSF55931">
    <property type="entry name" value="Glutamine synthetase/guanido kinase"/>
    <property type="match status" value="1"/>
</dbReference>
<evidence type="ECO:0000313" key="9">
    <source>
        <dbReference type="Proteomes" id="UP000630097"/>
    </source>
</evidence>
<dbReference type="PIRSF" id="PIRSF017901">
    <property type="entry name" value="GCL"/>
    <property type="match status" value="1"/>
</dbReference>
<evidence type="ECO:0000256" key="6">
    <source>
        <dbReference type="PIRNR" id="PIRNR017901"/>
    </source>
</evidence>